<keyword evidence="3" id="KW-1185">Reference proteome</keyword>
<organism evidence="2 3">
    <name type="scientific">Mumia flava</name>
    <dbReference type="NCBI Taxonomy" id="1348852"/>
    <lineage>
        <taxon>Bacteria</taxon>
        <taxon>Bacillati</taxon>
        <taxon>Actinomycetota</taxon>
        <taxon>Actinomycetes</taxon>
        <taxon>Propionibacteriales</taxon>
        <taxon>Nocardioidaceae</taxon>
        <taxon>Mumia</taxon>
    </lineage>
</organism>
<evidence type="ECO:0000259" key="1">
    <source>
        <dbReference type="SMART" id="SM00858"/>
    </source>
</evidence>
<gene>
    <name evidence="2" type="ORF">CLV56_1134</name>
</gene>
<dbReference type="SMART" id="SM00858">
    <property type="entry name" value="SAF"/>
    <property type="match status" value="1"/>
</dbReference>
<protein>
    <submittedName>
        <fullName evidence="2">Flp pilus assembly protein CpaB</fullName>
    </submittedName>
</protein>
<evidence type="ECO:0000313" key="2">
    <source>
        <dbReference type="EMBL" id="PJJ56917.1"/>
    </source>
</evidence>
<sequence length="213" mass="21576">MPTSPALLDSLRRQVRIHRRTLAAILAAAAVLLAIDAARAGPEPSRAVVAAADDLPSGRVLTGADLERIDLPVSAAPEGAVSDPDALIGRVVAAPRRAGSVLTDLDLQGPGLLDGYPEATSLVTIEPTDASALPALRVGDVVDVVGTDPRGLVRPRVLARRITVAAVPDPTASEGPTGAPATSGGLVVAVDRSDAAMLAGASTRWHVAVAVVR</sequence>
<dbReference type="AlphaFoldDB" id="A0A2M9BG40"/>
<dbReference type="OrthoDB" id="4808509at2"/>
<dbReference type="CDD" id="cd11614">
    <property type="entry name" value="SAF_CpaB_FlgA_like"/>
    <property type="match status" value="1"/>
</dbReference>
<dbReference type="Pfam" id="PF08666">
    <property type="entry name" value="SAF"/>
    <property type="match status" value="1"/>
</dbReference>
<dbReference type="InterPro" id="IPR013974">
    <property type="entry name" value="SAF"/>
</dbReference>
<proteinExistence type="predicted"/>
<dbReference type="Proteomes" id="UP000230842">
    <property type="component" value="Unassembled WGS sequence"/>
</dbReference>
<feature type="domain" description="SAF" evidence="1">
    <location>
        <begin position="46"/>
        <end position="108"/>
    </location>
</feature>
<dbReference type="RefSeq" id="WP_157805074.1">
    <property type="nucleotide sequence ID" value="NZ_PGEZ01000001.1"/>
</dbReference>
<dbReference type="Gene3D" id="3.90.1210.10">
    <property type="entry name" value="Antifreeze-like/N-acetylneuraminic acid synthase C-terminal domain"/>
    <property type="match status" value="1"/>
</dbReference>
<dbReference type="EMBL" id="PGEZ01000001">
    <property type="protein sequence ID" value="PJJ56917.1"/>
    <property type="molecule type" value="Genomic_DNA"/>
</dbReference>
<comment type="caution">
    <text evidence="2">The sequence shown here is derived from an EMBL/GenBank/DDBJ whole genome shotgun (WGS) entry which is preliminary data.</text>
</comment>
<name>A0A2M9BG40_9ACTN</name>
<reference evidence="2 3" key="1">
    <citation type="submission" date="2017-11" db="EMBL/GenBank/DDBJ databases">
        <title>Genomic Encyclopedia of Archaeal and Bacterial Type Strains, Phase II (KMG-II): From Individual Species to Whole Genera.</title>
        <authorList>
            <person name="Goeker M."/>
        </authorList>
    </citation>
    <scope>NUCLEOTIDE SEQUENCE [LARGE SCALE GENOMIC DNA]</scope>
    <source>
        <strain evidence="2 3">DSM 27763</strain>
    </source>
</reference>
<evidence type="ECO:0000313" key="3">
    <source>
        <dbReference type="Proteomes" id="UP000230842"/>
    </source>
</evidence>
<accession>A0A2M9BG40</accession>